<dbReference type="EMBL" id="MN739003">
    <property type="protein sequence ID" value="QHT34612.1"/>
    <property type="molecule type" value="Genomic_DNA"/>
</dbReference>
<dbReference type="GO" id="GO:0046655">
    <property type="term" value="P:folic acid metabolic process"/>
    <property type="evidence" value="ECO:0007669"/>
    <property type="project" value="TreeGrafter"/>
</dbReference>
<keyword evidence="4" id="KW-0521">NADP</keyword>
<dbReference type="GO" id="GO:0005739">
    <property type="term" value="C:mitochondrion"/>
    <property type="evidence" value="ECO:0007669"/>
    <property type="project" value="TreeGrafter"/>
</dbReference>
<reference evidence="7" key="1">
    <citation type="journal article" date="2020" name="Nature">
        <title>Giant virus diversity and host interactions through global metagenomics.</title>
        <authorList>
            <person name="Schulz F."/>
            <person name="Roux S."/>
            <person name="Paez-Espino D."/>
            <person name="Jungbluth S."/>
            <person name="Walsh D.A."/>
            <person name="Denef V.J."/>
            <person name="McMahon K.D."/>
            <person name="Konstantinidis K.T."/>
            <person name="Eloe-Fadrosh E.A."/>
            <person name="Kyrpides N.C."/>
            <person name="Woyke T."/>
        </authorList>
    </citation>
    <scope>NUCLEOTIDE SEQUENCE</scope>
    <source>
        <strain evidence="7">GVMAG-M-3300009163-63</strain>
    </source>
</reference>
<comment type="pathway">
    <text evidence="1">Cofactor biosynthesis; tetrahydrofolate biosynthesis; 5,6,7,8-tetrahydrofolate from 7,8-dihydrofolate: step 1/1.</text>
</comment>
<dbReference type="PROSITE" id="PS00075">
    <property type="entry name" value="DHFR_1"/>
    <property type="match status" value="1"/>
</dbReference>
<dbReference type="InterPro" id="IPR012259">
    <property type="entry name" value="DHFR"/>
</dbReference>
<dbReference type="InterPro" id="IPR001796">
    <property type="entry name" value="DHFR_dom"/>
</dbReference>
<dbReference type="Pfam" id="PF00186">
    <property type="entry name" value="DHFR_1"/>
    <property type="match status" value="1"/>
</dbReference>
<dbReference type="GO" id="GO:0046452">
    <property type="term" value="P:dihydrofolate metabolic process"/>
    <property type="evidence" value="ECO:0007669"/>
    <property type="project" value="TreeGrafter"/>
</dbReference>
<dbReference type="Gene3D" id="3.40.430.10">
    <property type="entry name" value="Dihydrofolate Reductase, subunit A"/>
    <property type="match status" value="1"/>
</dbReference>
<organism evidence="7">
    <name type="scientific">viral metagenome</name>
    <dbReference type="NCBI Taxonomy" id="1070528"/>
    <lineage>
        <taxon>unclassified sequences</taxon>
        <taxon>metagenomes</taxon>
        <taxon>organismal metagenomes</taxon>
    </lineage>
</organism>
<evidence type="ECO:0000313" key="7">
    <source>
        <dbReference type="EMBL" id="QHT34612.1"/>
    </source>
</evidence>
<dbReference type="PANTHER" id="PTHR48069:SF3">
    <property type="entry name" value="DIHYDROFOLATE REDUCTASE"/>
    <property type="match status" value="1"/>
</dbReference>
<evidence type="ECO:0000256" key="4">
    <source>
        <dbReference type="ARBA" id="ARBA00022857"/>
    </source>
</evidence>
<dbReference type="CDD" id="cd00209">
    <property type="entry name" value="DHFR"/>
    <property type="match status" value="1"/>
</dbReference>
<keyword evidence="5" id="KW-0560">Oxidoreductase</keyword>
<keyword evidence="3" id="KW-0554">One-carbon metabolism</keyword>
<dbReference type="GO" id="GO:0046654">
    <property type="term" value="P:tetrahydrofolate biosynthetic process"/>
    <property type="evidence" value="ECO:0007669"/>
    <property type="project" value="InterPro"/>
</dbReference>
<accession>A0A6C0F0P9</accession>
<sequence>MKINVAVAFSKNCGIGFENNLPWSHLKEDMRLFSKRTIGSGNNAVIMGKNTWLSIPESRRPLKNRTNIVISSSSSSSSLVGNPHVFSSINDAVSFCECEPSKYDEIWVIGGSRIYDEFLNTYYNKLNRVYITYVCGDYECDTFIHFSAADYCVEKEEHNSQEGCHYLTCIHNNHRENDAKYNYNTLEMNLESYNNS</sequence>
<dbReference type="GO" id="GO:0004146">
    <property type="term" value="F:dihydrofolate reductase activity"/>
    <property type="evidence" value="ECO:0007669"/>
    <property type="project" value="UniProtKB-EC"/>
</dbReference>
<name>A0A6C0F0P9_9ZZZZ</name>
<dbReference type="GO" id="GO:0006730">
    <property type="term" value="P:one-carbon metabolic process"/>
    <property type="evidence" value="ECO:0007669"/>
    <property type="project" value="UniProtKB-KW"/>
</dbReference>
<dbReference type="PANTHER" id="PTHR48069">
    <property type="entry name" value="DIHYDROFOLATE REDUCTASE"/>
    <property type="match status" value="1"/>
</dbReference>
<protein>
    <recommendedName>
        <fullName evidence="2">dihydrofolate reductase</fullName>
        <ecNumber evidence="2">1.5.1.3</ecNumber>
    </recommendedName>
</protein>
<evidence type="ECO:0000256" key="1">
    <source>
        <dbReference type="ARBA" id="ARBA00004903"/>
    </source>
</evidence>
<dbReference type="InterPro" id="IPR024072">
    <property type="entry name" value="DHFR-like_dom_sf"/>
</dbReference>
<dbReference type="PRINTS" id="PR00070">
    <property type="entry name" value="DHFR"/>
</dbReference>
<dbReference type="AlphaFoldDB" id="A0A6C0F0P9"/>
<dbReference type="SUPFAM" id="SSF53597">
    <property type="entry name" value="Dihydrofolate reductase-like"/>
    <property type="match status" value="1"/>
</dbReference>
<proteinExistence type="predicted"/>
<evidence type="ECO:0000259" key="6">
    <source>
        <dbReference type="PROSITE" id="PS51330"/>
    </source>
</evidence>
<dbReference type="EC" id="1.5.1.3" evidence="2"/>
<dbReference type="GO" id="GO:0050661">
    <property type="term" value="F:NADP binding"/>
    <property type="evidence" value="ECO:0007669"/>
    <property type="project" value="InterPro"/>
</dbReference>
<evidence type="ECO:0000256" key="3">
    <source>
        <dbReference type="ARBA" id="ARBA00022563"/>
    </source>
</evidence>
<feature type="domain" description="DHFR" evidence="6">
    <location>
        <begin position="2"/>
        <end position="188"/>
    </location>
</feature>
<evidence type="ECO:0000256" key="5">
    <source>
        <dbReference type="ARBA" id="ARBA00023002"/>
    </source>
</evidence>
<evidence type="ECO:0000256" key="2">
    <source>
        <dbReference type="ARBA" id="ARBA00012856"/>
    </source>
</evidence>
<dbReference type="PROSITE" id="PS51330">
    <property type="entry name" value="DHFR_2"/>
    <property type="match status" value="1"/>
</dbReference>
<dbReference type="InterPro" id="IPR017925">
    <property type="entry name" value="DHFR_CS"/>
</dbReference>